<keyword evidence="3" id="KW-0653">Protein transport</keyword>
<dbReference type="Gene3D" id="1.20.1280.170">
    <property type="entry name" value="Exocyst complex component Exo70"/>
    <property type="match status" value="1"/>
</dbReference>
<keyword evidence="4" id="KW-1133">Transmembrane helix</keyword>
<keyword evidence="4" id="KW-0472">Membrane</keyword>
<reference evidence="6 7" key="1">
    <citation type="journal article" date="2023" name="Plants (Basel)">
        <title>Bridging the Gap: Combining Genomics and Transcriptomics Approaches to Understand Stylosanthes scabra, an Orphan Legume from the Brazilian Caatinga.</title>
        <authorList>
            <person name="Ferreira-Neto J.R.C."/>
            <person name="da Silva M.D."/>
            <person name="Binneck E."/>
            <person name="de Melo N.F."/>
            <person name="da Silva R.H."/>
            <person name="de Melo A.L.T.M."/>
            <person name="Pandolfi V."/>
            <person name="Bustamante F.O."/>
            <person name="Brasileiro-Vidal A.C."/>
            <person name="Benko-Iseppon A.M."/>
        </authorList>
    </citation>
    <scope>NUCLEOTIDE SEQUENCE [LARGE SCALE GENOMIC DNA]</scope>
    <source>
        <tissue evidence="6">Leaves</tissue>
    </source>
</reference>
<evidence type="ECO:0000313" key="6">
    <source>
        <dbReference type="EMBL" id="MED6174969.1"/>
    </source>
</evidence>
<keyword evidence="4" id="KW-0812">Transmembrane</keyword>
<evidence type="ECO:0000256" key="1">
    <source>
        <dbReference type="ARBA" id="ARBA00006756"/>
    </source>
</evidence>
<evidence type="ECO:0000256" key="3">
    <source>
        <dbReference type="RuleBase" id="RU365026"/>
    </source>
</evidence>
<keyword evidence="2 3" id="KW-0813">Transport</keyword>
<organism evidence="6 7">
    <name type="scientific">Stylosanthes scabra</name>
    <dbReference type="NCBI Taxonomy" id="79078"/>
    <lineage>
        <taxon>Eukaryota</taxon>
        <taxon>Viridiplantae</taxon>
        <taxon>Streptophyta</taxon>
        <taxon>Embryophyta</taxon>
        <taxon>Tracheophyta</taxon>
        <taxon>Spermatophyta</taxon>
        <taxon>Magnoliopsida</taxon>
        <taxon>eudicotyledons</taxon>
        <taxon>Gunneridae</taxon>
        <taxon>Pentapetalae</taxon>
        <taxon>rosids</taxon>
        <taxon>fabids</taxon>
        <taxon>Fabales</taxon>
        <taxon>Fabaceae</taxon>
        <taxon>Papilionoideae</taxon>
        <taxon>50 kb inversion clade</taxon>
        <taxon>dalbergioids sensu lato</taxon>
        <taxon>Dalbergieae</taxon>
        <taxon>Pterocarpus clade</taxon>
        <taxon>Stylosanthes</taxon>
    </lineage>
</organism>
<proteinExistence type="inferred from homology"/>
<dbReference type="Pfam" id="PF03081">
    <property type="entry name" value="Exo70_C"/>
    <property type="match status" value="1"/>
</dbReference>
<evidence type="ECO:0000256" key="2">
    <source>
        <dbReference type="ARBA" id="ARBA00022448"/>
    </source>
</evidence>
<keyword evidence="7" id="KW-1185">Reference proteome</keyword>
<dbReference type="Proteomes" id="UP001341840">
    <property type="component" value="Unassembled WGS sequence"/>
</dbReference>
<comment type="function">
    <text evidence="3">Component of the exocyst complex.</text>
</comment>
<name>A0ABU6VP95_9FABA</name>
<evidence type="ECO:0000259" key="5">
    <source>
        <dbReference type="Pfam" id="PF03081"/>
    </source>
</evidence>
<dbReference type="EMBL" id="JASCZI010151946">
    <property type="protein sequence ID" value="MED6174969.1"/>
    <property type="molecule type" value="Genomic_DNA"/>
</dbReference>
<comment type="similarity">
    <text evidence="1 3">Belongs to the EXO70 family.</text>
</comment>
<dbReference type="InterPro" id="IPR004140">
    <property type="entry name" value="Exo70"/>
</dbReference>
<dbReference type="PANTHER" id="PTHR12542:SF180">
    <property type="entry name" value="EXOCYST SUBUNIT EXO70 FAMILY PROTEIN"/>
    <property type="match status" value="1"/>
</dbReference>
<dbReference type="PANTHER" id="PTHR12542">
    <property type="entry name" value="EXOCYST COMPLEX PROTEIN EXO70"/>
    <property type="match status" value="1"/>
</dbReference>
<feature type="domain" description="Exocyst complex subunit Exo70 C-terminal" evidence="5">
    <location>
        <begin position="239"/>
        <end position="589"/>
    </location>
</feature>
<accession>A0ABU6VP95</accession>
<protein>
    <recommendedName>
        <fullName evidence="3">Exocyst subunit Exo70 family protein</fullName>
    </recommendedName>
</protein>
<dbReference type="SUPFAM" id="SSF74788">
    <property type="entry name" value="Cullin repeat-like"/>
    <property type="match status" value="1"/>
</dbReference>
<dbReference type="InterPro" id="IPR016159">
    <property type="entry name" value="Cullin_repeat-like_dom_sf"/>
</dbReference>
<keyword evidence="3" id="KW-0268">Exocytosis</keyword>
<dbReference type="InterPro" id="IPR046364">
    <property type="entry name" value="Exo70_C"/>
</dbReference>
<gene>
    <name evidence="6" type="ORF">PIB30_074046</name>
</gene>
<feature type="transmembrane region" description="Helical" evidence="4">
    <location>
        <begin position="26"/>
        <end position="42"/>
    </location>
</feature>
<sequence>MAFLVLTITSVYSFFFDKAVNGKPDAYSVVSCAAFAIMLFSLSRQIHCGFEVDLLYFFLGVFIVQLMKIKLLLGIVGVCFSYFLIILRSSLNLILEDEYFEHSDQNQVVMIQVDSQQSNDGSSFTMQRLSAYIERQQRRDYAIIDKILYQARRYSKSIDGPGKVTDHNLVADALGHLAMKDLQDVAKSAMAAGFESQFFDAYSNCRSQWLETCILRLLQLPKNTVIDPLTMPSMDEIISRWIKVSEVALRILFPSERQICNRVFPGLHSAADAYFAQICSEATIQLLKFAEAFATISLPSYQMFHTLHVFLTLNQMIPNFQTLFSDDPSLFLVNEAVATQKKLRETITITGSYTDMKKLIFCSKEGKVVLPNGGVHPITYHVMTYILFLWQSQKKLQLVSLEHQMDAGTGSSLSVNIILLLQLLERKLRTNSKKYKDPALGYFFMMNNRSYIENKVKKWELGTFVGDHWAQNNTAKLKQNLELYYRSSWNKLLNYLNLDYSSESLAPEVATESMKNKLLLFNSNFMKTCIVQSTWSVFDEQLREEIRTSIKNMLLPAYGNFIGKIRKFLGMNAYEYIKYRMPDIEARIDALFYGSIMNR</sequence>
<feature type="transmembrane region" description="Helical" evidence="4">
    <location>
        <begin position="54"/>
        <end position="85"/>
    </location>
</feature>
<evidence type="ECO:0000256" key="4">
    <source>
        <dbReference type="SAM" id="Phobius"/>
    </source>
</evidence>
<evidence type="ECO:0000313" key="7">
    <source>
        <dbReference type="Proteomes" id="UP001341840"/>
    </source>
</evidence>
<comment type="caution">
    <text evidence="6">The sequence shown here is derived from an EMBL/GenBank/DDBJ whole genome shotgun (WGS) entry which is preliminary data.</text>
</comment>